<accession>A0A1G8LE64</accession>
<dbReference type="InterPro" id="IPR013149">
    <property type="entry name" value="ADH-like_C"/>
</dbReference>
<dbReference type="SMART" id="SM00829">
    <property type="entry name" value="PKS_ER"/>
    <property type="match status" value="1"/>
</dbReference>
<dbReference type="STRING" id="930129.SAMN05216352_108241"/>
<evidence type="ECO:0000259" key="2">
    <source>
        <dbReference type="SMART" id="SM00829"/>
    </source>
</evidence>
<dbReference type="InterPro" id="IPR011032">
    <property type="entry name" value="GroES-like_sf"/>
</dbReference>
<name>A0A1G8LE64_9BACI</name>
<feature type="domain" description="Enoyl reductase (ER)" evidence="2">
    <location>
        <begin position="10"/>
        <end position="318"/>
    </location>
</feature>
<protein>
    <submittedName>
        <fullName evidence="3">NADPH2:quinone reductase</fullName>
    </submittedName>
</protein>
<dbReference type="AlphaFoldDB" id="A0A1G8LE64"/>
<dbReference type="InterPro" id="IPR020843">
    <property type="entry name" value="ER"/>
</dbReference>
<dbReference type="PANTHER" id="PTHR44154">
    <property type="entry name" value="QUINONE OXIDOREDUCTASE"/>
    <property type="match status" value="1"/>
</dbReference>
<dbReference type="CDD" id="cd08253">
    <property type="entry name" value="zeta_crystallin"/>
    <property type="match status" value="1"/>
</dbReference>
<evidence type="ECO:0000313" key="3">
    <source>
        <dbReference type="EMBL" id="SDI53530.1"/>
    </source>
</evidence>
<dbReference type="InterPro" id="IPR051603">
    <property type="entry name" value="Zinc-ADH_QOR/CCCR"/>
</dbReference>
<keyword evidence="4" id="KW-1185">Reference proteome</keyword>
<dbReference type="Proteomes" id="UP000199017">
    <property type="component" value="Unassembled WGS sequence"/>
</dbReference>
<evidence type="ECO:0000313" key="4">
    <source>
        <dbReference type="Proteomes" id="UP000199017"/>
    </source>
</evidence>
<sequence length="321" mass="34407">MKAVVFNQYGGPEVLETTSMKKPSPKPDDILVEVKASGINPVDTYFRKGIREVPSFPHIPHFDLAGVVAEVGSNVQSLEIGDRVWATNIKGTAAEFVTASVDYVYRLPDNISFEEGATLGIPVLTAHLSLYNRAHLKQRENVLIYGASGAVGNAAVQLAVKTGATVLATASSEVKENIAKKAGAHHVINYKNENLEDKVLAATNNEGVDVILDMSLSENMESDFNLLKTGGRIVAIGSPKNNAPELPWRLLNQKHASLLGVLLFTASVDALQYAAAEINDSLTNGSLKPHLATSFKLEEAVKAHKALEANTFNGTIVLQIG</sequence>
<proteinExistence type="predicted"/>
<keyword evidence="1" id="KW-0521">NADP</keyword>
<dbReference type="Gene3D" id="3.40.50.720">
    <property type="entry name" value="NAD(P)-binding Rossmann-like Domain"/>
    <property type="match status" value="1"/>
</dbReference>
<dbReference type="InterPro" id="IPR013154">
    <property type="entry name" value="ADH-like_N"/>
</dbReference>
<dbReference type="Gene3D" id="3.90.180.10">
    <property type="entry name" value="Medium-chain alcohol dehydrogenases, catalytic domain"/>
    <property type="match status" value="1"/>
</dbReference>
<dbReference type="SUPFAM" id="SSF51735">
    <property type="entry name" value="NAD(P)-binding Rossmann-fold domains"/>
    <property type="match status" value="1"/>
</dbReference>
<organism evidence="3 4">
    <name type="scientific">Alteribacillus bidgolensis</name>
    <dbReference type="NCBI Taxonomy" id="930129"/>
    <lineage>
        <taxon>Bacteria</taxon>
        <taxon>Bacillati</taxon>
        <taxon>Bacillota</taxon>
        <taxon>Bacilli</taxon>
        <taxon>Bacillales</taxon>
        <taxon>Bacillaceae</taxon>
        <taxon>Alteribacillus</taxon>
    </lineage>
</organism>
<dbReference type="InterPro" id="IPR036291">
    <property type="entry name" value="NAD(P)-bd_dom_sf"/>
</dbReference>
<dbReference type="SUPFAM" id="SSF50129">
    <property type="entry name" value="GroES-like"/>
    <property type="match status" value="1"/>
</dbReference>
<reference evidence="3 4" key="1">
    <citation type="submission" date="2016-10" db="EMBL/GenBank/DDBJ databases">
        <authorList>
            <person name="de Groot N.N."/>
        </authorList>
    </citation>
    <scope>NUCLEOTIDE SEQUENCE [LARGE SCALE GENOMIC DNA]</scope>
    <source>
        <strain evidence="4">P4B,CCM 7963,CECT 7998,DSM 25260,IBRC-M 10614,KCTC 13821</strain>
    </source>
</reference>
<dbReference type="EMBL" id="FNDU01000008">
    <property type="protein sequence ID" value="SDI53530.1"/>
    <property type="molecule type" value="Genomic_DNA"/>
</dbReference>
<dbReference type="RefSeq" id="WP_091586203.1">
    <property type="nucleotide sequence ID" value="NZ_FNDU01000008.1"/>
</dbReference>
<gene>
    <name evidence="3" type="ORF">SAMN05216352_108241</name>
</gene>
<dbReference type="OrthoDB" id="9792162at2"/>
<dbReference type="GO" id="GO:0016491">
    <property type="term" value="F:oxidoreductase activity"/>
    <property type="evidence" value="ECO:0007669"/>
    <property type="project" value="InterPro"/>
</dbReference>
<dbReference type="PANTHER" id="PTHR44154:SF1">
    <property type="entry name" value="QUINONE OXIDOREDUCTASE"/>
    <property type="match status" value="1"/>
</dbReference>
<evidence type="ECO:0000256" key="1">
    <source>
        <dbReference type="ARBA" id="ARBA00022857"/>
    </source>
</evidence>
<dbReference type="Pfam" id="PF08240">
    <property type="entry name" value="ADH_N"/>
    <property type="match status" value="1"/>
</dbReference>
<dbReference type="Pfam" id="PF00107">
    <property type="entry name" value="ADH_zinc_N"/>
    <property type="match status" value="1"/>
</dbReference>